<accession>A0A8S5UH04</accession>
<dbReference type="EMBL" id="BK016086">
    <property type="protein sequence ID" value="DAF93674.1"/>
    <property type="molecule type" value="Genomic_DNA"/>
</dbReference>
<proteinExistence type="predicted"/>
<name>A0A8S5UH04_9CAUD</name>
<evidence type="ECO:0000313" key="1">
    <source>
        <dbReference type="EMBL" id="DAF93674.1"/>
    </source>
</evidence>
<reference evidence="1" key="1">
    <citation type="journal article" date="2021" name="Proc. Natl. Acad. Sci. U.S.A.">
        <title>A Catalog of Tens of Thousands of Viruses from Human Metagenomes Reveals Hidden Associations with Chronic Diseases.</title>
        <authorList>
            <person name="Tisza M.J."/>
            <person name="Buck C.B."/>
        </authorList>
    </citation>
    <scope>NUCLEOTIDE SEQUENCE</scope>
    <source>
        <strain evidence="1">Ctshb19</strain>
    </source>
</reference>
<protein>
    <submittedName>
        <fullName evidence="1">Uncharacterized protein</fullName>
    </submittedName>
</protein>
<organism evidence="1">
    <name type="scientific">Myoviridae sp. ctshb19</name>
    <dbReference type="NCBI Taxonomy" id="2825194"/>
    <lineage>
        <taxon>Viruses</taxon>
        <taxon>Duplodnaviria</taxon>
        <taxon>Heunggongvirae</taxon>
        <taxon>Uroviricota</taxon>
        <taxon>Caudoviricetes</taxon>
    </lineage>
</organism>
<sequence>MIEIYIDNHERPAEVEETVNRLGIAFITIEHADSVTCLQLAGAIEVNQLHGLTVLHQREIPCITYQKPT</sequence>